<dbReference type="Pfam" id="PF14529">
    <property type="entry name" value="Exo_endo_phos_2"/>
    <property type="match status" value="1"/>
</dbReference>
<keyword evidence="3" id="KW-1185">Reference proteome</keyword>
<dbReference type="Proteomes" id="UP000078541">
    <property type="component" value="Unassembled WGS sequence"/>
</dbReference>
<proteinExistence type="predicted"/>
<evidence type="ECO:0000313" key="2">
    <source>
        <dbReference type="EMBL" id="KYN44903.1"/>
    </source>
</evidence>
<dbReference type="Gene3D" id="3.60.10.10">
    <property type="entry name" value="Endonuclease/exonuclease/phosphatase"/>
    <property type="match status" value="1"/>
</dbReference>
<evidence type="ECO:0000259" key="1">
    <source>
        <dbReference type="Pfam" id="PF14529"/>
    </source>
</evidence>
<dbReference type="SUPFAM" id="SSF56219">
    <property type="entry name" value="DNase I-like"/>
    <property type="match status" value="1"/>
</dbReference>
<organism evidence="2 3">
    <name type="scientific">Trachymyrmex septentrionalis</name>
    <dbReference type="NCBI Taxonomy" id="34720"/>
    <lineage>
        <taxon>Eukaryota</taxon>
        <taxon>Metazoa</taxon>
        <taxon>Ecdysozoa</taxon>
        <taxon>Arthropoda</taxon>
        <taxon>Hexapoda</taxon>
        <taxon>Insecta</taxon>
        <taxon>Pterygota</taxon>
        <taxon>Neoptera</taxon>
        <taxon>Endopterygota</taxon>
        <taxon>Hymenoptera</taxon>
        <taxon>Apocrita</taxon>
        <taxon>Aculeata</taxon>
        <taxon>Formicoidea</taxon>
        <taxon>Formicidae</taxon>
        <taxon>Myrmicinae</taxon>
        <taxon>Trachymyrmex</taxon>
    </lineage>
</organism>
<sequence>VSDFNAHHPLRESLRINTGGSRIYDLTELLNLTCLNPDAVHTFLAYPARAPSILDLVFASSNLVCNIKIERDLYGSEHFPICVEINSLVSTPFQVKFNLLVLNGYALESGWRNMSGKLLRRPLQ</sequence>
<dbReference type="EMBL" id="KQ981208">
    <property type="protein sequence ID" value="KYN44903.1"/>
    <property type="molecule type" value="Genomic_DNA"/>
</dbReference>
<feature type="domain" description="Endonuclease/exonuclease/phosphatase" evidence="1">
    <location>
        <begin position="2"/>
        <end position="82"/>
    </location>
</feature>
<reference evidence="2 3" key="1">
    <citation type="submission" date="2016-03" db="EMBL/GenBank/DDBJ databases">
        <title>Trachymyrmex septentrionalis WGS genome.</title>
        <authorList>
            <person name="Nygaard S."/>
            <person name="Hu H."/>
            <person name="Boomsma J."/>
            <person name="Zhang G."/>
        </authorList>
    </citation>
    <scope>NUCLEOTIDE SEQUENCE [LARGE SCALE GENOMIC DNA]</scope>
    <source>
        <strain evidence="2">Tsep2-gDNA-1</strain>
        <tissue evidence="2">Whole body</tissue>
    </source>
</reference>
<dbReference type="InterPro" id="IPR005135">
    <property type="entry name" value="Endo/exonuclease/phosphatase"/>
</dbReference>
<dbReference type="GO" id="GO:0003824">
    <property type="term" value="F:catalytic activity"/>
    <property type="evidence" value="ECO:0007669"/>
    <property type="project" value="InterPro"/>
</dbReference>
<protein>
    <recommendedName>
        <fullName evidence="1">Endonuclease/exonuclease/phosphatase domain-containing protein</fullName>
    </recommendedName>
</protein>
<evidence type="ECO:0000313" key="3">
    <source>
        <dbReference type="Proteomes" id="UP000078541"/>
    </source>
</evidence>
<name>A0A195FWT8_9HYME</name>
<feature type="non-terminal residue" evidence="2">
    <location>
        <position position="1"/>
    </location>
</feature>
<dbReference type="AlphaFoldDB" id="A0A195FWT8"/>
<accession>A0A195FWT8</accession>
<gene>
    <name evidence="2" type="ORF">ALC56_00899</name>
</gene>
<dbReference type="InterPro" id="IPR036691">
    <property type="entry name" value="Endo/exonu/phosph_ase_sf"/>
</dbReference>